<name>A0A0C1QSB1_9CYAN</name>
<dbReference type="Pfam" id="PF23856">
    <property type="entry name" value="DUF7219"/>
    <property type="match status" value="1"/>
</dbReference>
<organism evidence="2">
    <name type="scientific">Tolypothrix bouteillei VB521301</name>
    <dbReference type="NCBI Taxonomy" id="1479485"/>
    <lineage>
        <taxon>Bacteria</taxon>
        <taxon>Bacillati</taxon>
        <taxon>Cyanobacteriota</taxon>
        <taxon>Cyanophyceae</taxon>
        <taxon>Nostocales</taxon>
        <taxon>Tolypothrichaceae</taxon>
        <taxon>Tolypothrix</taxon>
    </lineage>
</organism>
<sequence>MEASKSINKSSFLYPCGRYYGQTKPENIVFNANLQEFTHKVSIITSLETSGKLSPLEAYNQIQSLWEQLKRSKTELGIGKEVLQ</sequence>
<dbReference type="EMBL" id="JHEG04000001">
    <property type="protein sequence ID" value="KAF3889882.1"/>
    <property type="molecule type" value="Genomic_DNA"/>
</dbReference>
<dbReference type="Proteomes" id="UP000029738">
    <property type="component" value="Unassembled WGS sequence"/>
</dbReference>
<comment type="caution">
    <text evidence="2">The sequence shown here is derived from an EMBL/GenBank/DDBJ whole genome shotgun (WGS) entry which is preliminary data.</text>
</comment>
<evidence type="ECO:0000313" key="1">
    <source>
        <dbReference type="EMBL" id="KAF3889882.1"/>
    </source>
</evidence>
<dbReference type="OrthoDB" id="426986at2"/>
<gene>
    <name evidence="2" type="ORF">DA73_0236360</name>
    <name evidence="1" type="ORF">DA73_0400033750</name>
</gene>
<evidence type="ECO:0008006" key="4">
    <source>
        <dbReference type="Google" id="ProtNLM"/>
    </source>
</evidence>
<protein>
    <recommendedName>
        <fullName evidence="4">Isopropylmalate/homocitrate/citramalate synthase</fullName>
    </recommendedName>
</protein>
<evidence type="ECO:0000313" key="3">
    <source>
        <dbReference type="Proteomes" id="UP000029738"/>
    </source>
</evidence>
<keyword evidence="3" id="KW-1185">Reference proteome</keyword>
<dbReference type="STRING" id="1479485.DA73_0236360"/>
<dbReference type="AlphaFoldDB" id="A0A0C1QSB1"/>
<reference evidence="2" key="1">
    <citation type="journal article" date="2015" name="Genome Announc.">
        <title>Draft Genome Sequence of Tolypothrix boutellei Strain VB521301.</title>
        <authorList>
            <person name="Chandrababunaidu M.M."/>
            <person name="Singh D."/>
            <person name="Sen D."/>
            <person name="Bhan S."/>
            <person name="Das S."/>
            <person name="Gupta A."/>
            <person name="Adhikary S.P."/>
            <person name="Tripathy S."/>
        </authorList>
    </citation>
    <scope>NUCLEOTIDE SEQUENCE</scope>
    <source>
        <strain evidence="2">VB521301</strain>
    </source>
</reference>
<accession>A0A0C1QSB1</accession>
<reference evidence="1" key="2">
    <citation type="submission" date="2019-11" db="EMBL/GenBank/DDBJ databases">
        <title>Improved Assembly of Tolypothrix boutellei genome.</title>
        <authorList>
            <person name="Sarangi A.N."/>
            <person name="Mukherjee M."/>
            <person name="Ghosh S."/>
            <person name="Singh D."/>
            <person name="Das A."/>
            <person name="Kant S."/>
            <person name="Prusty A."/>
            <person name="Tripathy S."/>
        </authorList>
    </citation>
    <scope>NUCLEOTIDE SEQUENCE</scope>
    <source>
        <strain evidence="1">VB521301</strain>
    </source>
</reference>
<dbReference type="RefSeq" id="WP_038082350.1">
    <property type="nucleotide sequence ID" value="NZ_JHEG04000001.1"/>
</dbReference>
<proteinExistence type="predicted"/>
<dbReference type="InterPro" id="IPR055643">
    <property type="entry name" value="DUF7219"/>
</dbReference>
<dbReference type="EMBL" id="JHEG02000059">
    <property type="protein sequence ID" value="KIE06763.1"/>
    <property type="molecule type" value="Genomic_DNA"/>
</dbReference>
<evidence type="ECO:0000313" key="2">
    <source>
        <dbReference type="EMBL" id="KIE06763.1"/>
    </source>
</evidence>